<gene>
    <name evidence="1" type="ordered locus">Deide_00132</name>
</gene>
<proteinExistence type="predicted"/>
<evidence type="ECO:0000313" key="2">
    <source>
        <dbReference type="Proteomes" id="UP000002208"/>
    </source>
</evidence>
<dbReference type="Proteomes" id="UP000002208">
    <property type="component" value="Chromosome"/>
</dbReference>
<dbReference type="STRING" id="546414.Deide_00132"/>
<dbReference type="KEGG" id="ddr:Deide_00132"/>
<evidence type="ECO:0000313" key="1">
    <source>
        <dbReference type="EMBL" id="ACO44810.1"/>
    </source>
</evidence>
<dbReference type="AlphaFoldDB" id="C1CXK4"/>
<dbReference type="HOGENOM" id="CLU_2259124_0_0_0"/>
<dbReference type="PaxDb" id="546414-Deide_00132"/>
<name>C1CXK4_DEIDV</name>
<sequence>MRHLTFHLGVLVDRERVRVRGSFDWRSSFLPVEVNRLEELKFQERAQAVCQALKSFARTQLNQPVTRDLTGGSCRAVAQVTYHLRAIRQLQGVQTRLKRGAGV</sequence>
<organism evidence="1 2">
    <name type="scientific">Deinococcus deserti (strain DSM 17065 / CIP 109153 / LMG 22923 / VCD115)</name>
    <dbReference type="NCBI Taxonomy" id="546414"/>
    <lineage>
        <taxon>Bacteria</taxon>
        <taxon>Thermotogati</taxon>
        <taxon>Deinococcota</taxon>
        <taxon>Deinococci</taxon>
        <taxon>Deinococcales</taxon>
        <taxon>Deinococcaceae</taxon>
        <taxon>Deinococcus</taxon>
    </lineage>
</organism>
<dbReference type="EMBL" id="CP001114">
    <property type="protein sequence ID" value="ACO44810.1"/>
    <property type="molecule type" value="Genomic_DNA"/>
</dbReference>
<accession>C1CXK4</accession>
<keyword evidence="2" id="KW-1185">Reference proteome</keyword>
<protein>
    <submittedName>
        <fullName evidence="1">Uncharacterized protein</fullName>
    </submittedName>
</protein>
<reference evidence="1 2" key="1">
    <citation type="journal article" date="2009" name="PLoS Genet.">
        <title>Alliance of proteomics and genomics to unravel the specificities of Sahara bacterium Deinococcus deserti.</title>
        <authorList>
            <person name="de Groot A."/>
            <person name="Dulermo R."/>
            <person name="Ortet P."/>
            <person name="Blanchard L."/>
            <person name="Guerin P."/>
            <person name="Fernandez B."/>
            <person name="Vacherie B."/>
            <person name="Dossat C."/>
            <person name="Jolivet E."/>
            <person name="Siguier P."/>
            <person name="Chandler M."/>
            <person name="Barakat M."/>
            <person name="Dedieu A."/>
            <person name="Barbe V."/>
            <person name="Heulin T."/>
            <person name="Sommer S."/>
            <person name="Achouak W."/>
            <person name="Armengaud J."/>
        </authorList>
    </citation>
    <scope>NUCLEOTIDE SEQUENCE [LARGE SCALE GENOMIC DNA]</scope>
    <source>
        <strain evidence="2">DSM 17065 / CIP 109153 / LMG 22923 / VCD115</strain>
    </source>
</reference>